<comment type="pathway">
    <text evidence="1 6">Purine metabolism; IMP biosynthesis via de novo pathway; N(2)-formyl-N(1)-(5-phospho-D-ribosyl)glycinamide from N(1)-(5-phospho-D-ribosyl)glycinamide (10-formyl THF route): step 1/1.</text>
</comment>
<keyword evidence="2 6" id="KW-0808">Transferase</keyword>
<evidence type="ECO:0000256" key="3">
    <source>
        <dbReference type="ARBA" id="ARBA00022755"/>
    </source>
</evidence>
<dbReference type="CDD" id="cd08645">
    <property type="entry name" value="FMT_core_GART"/>
    <property type="match status" value="1"/>
</dbReference>
<dbReference type="InterPro" id="IPR002376">
    <property type="entry name" value="Formyl_transf_N"/>
</dbReference>
<evidence type="ECO:0000256" key="6">
    <source>
        <dbReference type="HAMAP-Rule" id="MF_01930"/>
    </source>
</evidence>
<evidence type="ECO:0000313" key="8">
    <source>
        <dbReference type="EMBL" id="MBP1930076.1"/>
    </source>
</evidence>
<comment type="catalytic activity">
    <reaction evidence="5 6">
        <text>N(1)-(5-phospho-beta-D-ribosyl)glycinamide + (6R)-10-formyltetrahydrofolate = N(2)-formyl-N(1)-(5-phospho-beta-D-ribosyl)glycinamide + (6S)-5,6,7,8-tetrahydrofolate + H(+)</text>
        <dbReference type="Rhea" id="RHEA:15053"/>
        <dbReference type="ChEBI" id="CHEBI:15378"/>
        <dbReference type="ChEBI" id="CHEBI:57453"/>
        <dbReference type="ChEBI" id="CHEBI:143788"/>
        <dbReference type="ChEBI" id="CHEBI:147286"/>
        <dbReference type="ChEBI" id="CHEBI:195366"/>
        <dbReference type="EC" id="2.1.2.2"/>
    </reaction>
</comment>
<dbReference type="GO" id="GO:0004644">
    <property type="term" value="F:phosphoribosylglycinamide formyltransferase activity"/>
    <property type="evidence" value="ECO:0007669"/>
    <property type="project" value="UniProtKB-EC"/>
</dbReference>
<reference evidence="8 9" key="1">
    <citation type="submission" date="2021-03" db="EMBL/GenBank/DDBJ databases">
        <title>Genomic Encyclopedia of Type Strains, Phase IV (KMG-IV): sequencing the most valuable type-strain genomes for metagenomic binning, comparative biology and taxonomic classification.</title>
        <authorList>
            <person name="Goeker M."/>
        </authorList>
    </citation>
    <scope>NUCLEOTIDE SEQUENCE [LARGE SCALE GENOMIC DNA]</scope>
    <source>
        <strain evidence="8 9">DSM 24738</strain>
    </source>
</reference>
<dbReference type="PANTHER" id="PTHR43369">
    <property type="entry name" value="PHOSPHORIBOSYLGLYCINAMIDE FORMYLTRANSFERASE"/>
    <property type="match status" value="1"/>
</dbReference>
<feature type="active site" description="Proton donor" evidence="6">
    <location>
        <position position="109"/>
    </location>
</feature>
<keyword evidence="9" id="KW-1185">Reference proteome</keyword>
<feature type="binding site" evidence="6">
    <location>
        <begin position="90"/>
        <end position="93"/>
    </location>
    <ligand>
        <name>(6R)-10-formyltetrahydrofolate</name>
        <dbReference type="ChEBI" id="CHEBI:195366"/>
    </ligand>
</feature>
<evidence type="ECO:0000256" key="1">
    <source>
        <dbReference type="ARBA" id="ARBA00005054"/>
    </source>
</evidence>
<dbReference type="HAMAP" id="MF_01930">
    <property type="entry name" value="PurN"/>
    <property type="match status" value="1"/>
</dbReference>
<dbReference type="RefSeq" id="WP_209807794.1">
    <property type="nucleotide sequence ID" value="NZ_JAGGKT010000001.1"/>
</dbReference>
<feature type="binding site" evidence="6">
    <location>
        <begin position="11"/>
        <end position="13"/>
    </location>
    <ligand>
        <name>N(1)-(5-phospho-beta-D-ribosyl)glycinamide</name>
        <dbReference type="ChEBI" id="CHEBI:143788"/>
    </ligand>
</feature>
<dbReference type="Gene3D" id="3.40.50.170">
    <property type="entry name" value="Formyl transferase, N-terminal domain"/>
    <property type="match status" value="1"/>
</dbReference>
<dbReference type="PANTHER" id="PTHR43369:SF2">
    <property type="entry name" value="PHOSPHORIBOSYLGLYCINAMIDE FORMYLTRANSFERASE"/>
    <property type="match status" value="1"/>
</dbReference>
<dbReference type="InterPro" id="IPR036477">
    <property type="entry name" value="Formyl_transf_N_sf"/>
</dbReference>
<dbReference type="InterPro" id="IPR004607">
    <property type="entry name" value="GART"/>
</dbReference>
<sequence>MKIAVFASGSGSNFSAMMGAIRADKLPGVEVALLVCDRPGALVEGRAEQESIPVFSFQPKQHADKLAYEQVILQELKKKQVEWIILAGYMRLIGDTLLEAYQGRIINLHPSLLPAFTGKDAIGQALEYGVKVTGVTVHFVDAGMDTGPIIAQRVVPILEGDTRETLTKRIQEQEHQLLPEVVRLVQEGKVKLIGRKVGVQ</sequence>
<dbReference type="EMBL" id="JAGGKT010000001">
    <property type="protein sequence ID" value="MBP1930076.1"/>
    <property type="molecule type" value="Genomic_DNA"/>
</dbReference>
<evidence type="ECO:0000256" key="4">
    <source>
        <dbReference type="ARBA" id="ARBA00038440"/>
    </source>
</evidence>
<dbReference type="InterPro" id="IPR001555">
    <property type="entry name" value="GART_AS"/>
</dbReference>
<comment type="caution">
    <text evidence="8">The sequence shown here is derived from an EMBL/GenBank/DDBJ whole genome shotgun (WGS) entry which is preliminary data.</text>
</comment>
<keyword evidence="3 6" id="KW-0658">Purine biosynthesis</keyword>
<proteinExistence type="inferred from homology"/>
<organism evidence="8 9">
    <name type="scientific">Ammoniphilus resinae</name>
    <dbReference type="NCBI Taxonomy" id="861532"/>
    <lineage>
        <taxon>Bacteria</taxon>
        <taxon>Bacillati</taxon>
        <taxon>Bacillota</taxon>
        <taxon>Bacilli</taxon>
        <taxon>Bacillales</taxon>
        <taxon>Paenibacillaceae</taxon>
        <taxon>Aneurinibacillus group</taxon>
        <taxon>Ammoniphilus</taxon>
    </lineage>
</organism>
<accession>A0ABS4GIJ5</accession>
<dbReference type="Proteomes" id="UP001519343">
    <property type="component" value="Unassembled WGS sequence"/>
</dbReference>
<dbReference type="EC" id="2.1.2.2" evidence="6"/>
<dbReference type="NCBIfam" id="TIGR00639">
    <property type="entry name" value="PurN"/>
    <property type="match status" value="1"/>
</dbReference>
<comment type="similarity">
    <text evidence="4 6">Belongs to the GART family.</text>
</comment>
<feature type="domain" description="Formyl transferase N-terminal" evidence="7">
    <location>
        <begin position="1"/>
        <end position="182"/>
    </location>
</feature>
<feature type="binding site" evidence="6">
    <location>
        <position position="107"/>
    </location>
    <ligand>
        <name>(6R)-10-formyltetrahydrofolate</name>
        <dbReference type="ChEBI" id="CHEBI:195366"/>
    </ligand>
</feature>
<feature type="binding site" evidence="6">
    <location>
        <position position="65"/>
    </location>
    <ligand>
        <name>(6R)-10-formyltetrahydrofolate</name>
        <dbReference type="ChEBI" id="CHEBI:195366"/>
    </ligand>
</feature>
<evidence type="ECO:0000313" key="9">
    <source>
        <dbReference type="Proteomes" id="UP001519343"/>
    </source>
</evidence>
<gene>
    <name evidence="6" type="primary">purN</name>
    <name evidence="8" type="ORF">J2Z37_000063</name>
</gene>
<dbReference type="Pfam" id="PF00551">
    <property type="entry name" value="Formyl_trans_N"/>
    <property type="match status" value="1"/>
</dbReference>
<protein>
    <recommendedName>
        <fullName evidence="6">Phosphoribosylglycinamide formyltransferase</fullName>
        <ecNumber evidence="6">2.1.2.2</ecNumber>
    </recommendedName>
    <alternativeName>
        <fullName evidence="6">5'-phosphoribosylglycinamide transformylase</fullName>
    </alternativeName>
    <alternativeName>
        <fullName evidence="6">GAR transformylase</fullName>
        <shortName evidence="6">GART</shortName>
    </alternativeName>
</protein>
<comment type="function">
    <text evidence="6">Catalyzes the transfer of a formyl group from 10-formyltetrahydrofolate to 5-phospho-ribosyl-glycinamide (GAR), producing 5-phospho-ribosyl-N-formylglycinamide (FGAR) and tetrahydrofolate.</text>
</comment>
<dbReference type="PROSITE" id="PS00373">
    <property type="entry name" value="GART"/>
    <property type="match status" value="1"/>
</dbReference>
<dbReference type="SUPFAM" id="SSF53328">
    <property type="entry name" value="Formyltransferase"/>
    <property type="match status" value="1"/>
</dbReference>
<feature type="site" description="Raises pKa of active site His" evidence="6">
    <location>
        <position position="145"/>
    </location>
</feature>
<evidence type="ECO:0000256" key="5">
    <source>
        <dbReference type="ARBA" id="ARBA00047664"/>
    </source>
</evidence>
<name>A0ABS4GIJ5_9BACL</name>
<evidence type="ECO:0000256" key="2">
    <source>
        <dbReference type="ARBA" id="ARBA00022679"/>
    </source>
</evidence>
<evidence type="ECO:0000259" key="7">
    <source>
        <dbReference type="Pfam" id="PF00551"/>
    </source>
</evidence>